<dbReference type="PRINTS" id="PR00412">
    <property type="entry name" value="EPOXHYDRLASE"/>
</dbReference>
<reference evidence="6 7" key="1">
    <citation type="submission" date="2019-09" db="EMBL/GenBank/DDBJ databases">
        <title>The hologenome of the rock-dwelling lichen Lasallia pustulata.</title>
        <authorList>
            <person name="Greshake Tzovaras B."/>
            <person name="Segers F."/>
            <person name="Bicker A."/>
            <person name="Dal Grande F."/>
            <person name="Otte J."/>
            <person name="Hankeln T."/>
            <person name="Schmitt I."/>
            <person name="Ebersberger I."/>
        </authorList>
    </citation>
    <scope>NUCLEOTIDE SEQUENCE [LARGE SCALE GENOMIC DNA]</scope>
    <source>
        <strain evidence="6">A1-1</strain>
    </source>
</reference>
<evidence type="ECO:0000313" key="6">
    <source>
        <dbReference type="EMBL" id="KAA6410358.1"/>
    </source>
</evidence>
<feature type="active site" description="Proton donor" evidence="4">
    <location>
        <position position="297"/>
    </location>
</feature>
<keyword evidence="3 6" id="KW-0378">Hydrolase</keyword>
<comment type="similarity">
    <text evidence="1">Belongs to the peptidase S33 family.</text>
</comment>
<dbReference type="PANTHER" id="PTHR21661">
    <property type="entry name" value="EPOXIDE HYDROLASE 1-RELATED"/>
    <property type="match status" value="1"/>
</dbReference>
<feature type="active site" description="Nucleophile" evidence="4">
    <location>
        <position position="175"/>
    </location>
</feature>
<evidence type="ECO:0000256" key="2">
    <source>
        <dbReference type="ARBA" id="ARBA00022797"/>
    </source>
</evidence>
<evidence type="ECO:0000256" key="3">
    <source>
        <dbReference type="ARBA" id="ARBA00022801"/>
    </source>
</evidence>
<feature type="domain" description="Epoxide hydrolase N-terminal" evidence="5">
    <location>
        <begin position="3"/>
        <end position="114"/>
    </location>
</feature>
<dbReference type="OrthoDB" id="7130006at2759"/>
<dbReference type="Proteomes" id="UP000324767">
    <property type="component" value="Unassembled WGS sequence"/>
</dbReference>
<dbReference type="Pfam" id="PF06441">
    <property type="entry name" value="EHN"/>
    <property type="match status" value="1"/>
</dbReference>
<accession>A0A5M8PMY9</accession>
<proteinExistence type="inferred from homology"/>
<comment type="caution">
    <text evidence="6">The sequence shown here is derived from an EMBL/GenBank/DDBJ whole genome shotgun (WGS) entry which is preliminary data.</text>
</comment>
<dbReference type="InterPro" id="IPR000639">
    <property type="entry name" value="Epox_hydrolase-like"/>
</dbReference>
<organism evidence="6 7">
    <name type="scientific">Lasallia pustulata</name>
    <dbReference type="NCBI Taxonomy" id="136370"/>
    <lineage>
        <taxon>Eukaryota</taxon>
        <taxon>Fungi</taxon>
        <taxon>Dikarya</taxon>
        <taxon>Ascomycota</taxon>
        <taxon>Pezizomycotina</taxon>
        <taxon>Lecanoromycetes</taxon>
        <taxon>OSLEUM clade</taxon>
        <taxon>Umbilicariomycetidae</taxon>
        <taxon>Umbilicariales</taxon>
        <taxon>Umbilicariaceae</taxon>
        <taxon>Lasallia</taxon>
    </lineage>
</organism>
<keyword evidence="2" id="KW-0058">Aromatic hydrocarbons catabolism</keyword>
<dbReference type="InterPro" id="IPR029058">
    <property type="entry name" value="AB_hydrolase_fold"/>
</dbReference>
<feature type="active site" description="Proton acceptor" evidence="4">
    <location>
        <position position="353"/>
    </location>
</feature>
<dbReference type="Gene3D" id="3.40.50.1820">
    <property type="entry name" value="alpha/beta hydrolase"/>
    <property type="match status" value="1"/>
</dbReference>
<dbReference type="InterPro" id="IPR010497">
    <property type="entry name" value="Epoxide_hydro_N"/>
</dbReference>
<dbReference type="PIRSF" id="PIRSF001112">
    <property type="entry name" value="Epoxide_hydrolase"/>
    <property type="match status" value="1"/>
</dbReference>
<evidence type="ECO:0000256" key="4">
    <source>
        <dbReference type="PIRSR" id="PIRSR001112-1"/>
    </source>
</evidence>
<dbReference type="GO" id="GO:0004301">
    <property type="term" value="F:epoxide hydrolase activity"/>
    <property type="evidence" value="ECO:0007669"/>
    <property type="project" value="TreeGrafter"/>
</dbReference>
<evidence type="ECO:0000259" key="5">
    <source>
        <dbReference type="Pfam" id="PF06441"/>
    </source>
</evidence>
<name>A0A5M8PMY9_9LECA</name>
<evidence type="ECO:0000313" key="7">
    <source>
        <dbReference type="Proteomes" id="UP000324767"/>
    </source>
</evidence>
<dbReference type="AlphaFoldDB" id="A0A5M8PMY9"/>
<gene>
    <name evidence="6" type="ORF">FRX48_05779</name>
</gene>
<sequence>MSITPFKINVPESELELLQKKLELARLPTASVNEQWGEDNGVTVKLMSETVEFWRKSYDWRAEEARLNEVPQFKTEVDVDGFGTIYMHFAHSKSSSPNAIPLLFLHGWPGSFSEIFKAIPVLNEAGFHVVSPSLPGYGFSSYVDKAGFKHVQHAEATHKVMQKLGYTHYVAQGGDWGSFIVRCLALLFPDNVKAVHMNMVFLNKPNFDKEPTYTAFEQGSLERIQWFTKKENAYLLIQCTKPRTLGFAMHDSPVGMLAWMADKLHVWTDKYPWTPTELITWTLLHYFPGPTTGFTMYKENNLEEQSNGFQATNYVKTPTGVSAFPKELGVVPRSWAEKHANVVFWHEHSSGGHFAAYEKPKELADDLIKFYNQVWRG</sequence>
<dbReference type="SUPFAM" id="SSF53474">
    <property type="entry name" value="alpha/beta-Hydrolases"/>
    <property type="match status" value="1"/>
</dbReference>
<evidence type="ECO:0000256" key="1">
    <source>
        <dbReference type="ARBA" id="ARBA00010088"/>
    </source>
</evidence>
<dbReference type="PANTHER" id="PTHR21661:SF35">
    <property type="entry name" value="EPOXIDE HYDROLASE"/>
    <property type="match status" value="1"/>
</dbReference>
<dbReference type="InterPro" id="IPR016292">
    <property type="entry name" value="Epoxide_hydrolase"/>
</dbReference>
<dbReference type="EMBL" id="VXIT01000009">
    <property type="protein sequence ID" value="KAA6410358.1"/>
    <property type="molecule type" value="Genomic_DNA"/>
</dbReference>
<dbReference type="GO" id="GO:0097176">
    <property type="term" value="P:epoxide metabolic process"/>
    <property type="evidence" value="ECO:0007669"/>
    <property type="project" value="TreeGrafter"/>
</dbReference>
<protein>
    <submittedName>
        <fullName evidence="6">Epoxide hydrolase domain-containing</fullName>
    </submittedName>
</protein>